<feature type="domain" description="Uracil-DNA glycosylase-like" evidence="14">
    <location>
        <begin position="46"/>
        <end position="206"/>
    </location>
</feature>
<evidence type="ECO:0000256" key="7">
    <source>
        <dbReference type="ARBA" id="ARBA00022490"/>
    </source>
</evidence>
<dbReference type="GO" id="GO:0005737">
    <property type="term" value="C:cytoplasm"/>
    <property type="evidence" value="ECO:0007669"/>
    <property type="project" value="UniProtKB-SubCell"/>
</dbReference>
<evidence type="ECO:0000256" key="3">
    <source>
        <dbReference type="ARBA" id="ARBA00004496"/>
    </source>
</evidence>
<accession>A0A7W1T5H7</accession>
<evidence type="ECO:0000313" key="16">
    <source>
        <dbReference type="Proteomes" id="UP000548787"/>
    </source>
</evidence>
<evidence type="ECO:0000259" key="14">
    <source>
        <dbReference type="SMART" id="SM00986"/>
    </source>
</evidence>
<dbReference type="FunFam" id="3.40.470.10:FF:000008">
    <property type="entry name" value="Uracil-DNA glycosylase"/>
    <property type="match status" value="1"/>
</dbReference>
<dbReference type="Pfam" id="PF03167">
    <property type="entry name" value="UDG"/>
    <property type="match status" value="1"/>
</dbReference>
<dbReference type="InterPro" id="IPR002043">
    <property type="entry name" value="UDG_fam1"/>
</dbReference>
<dbReference type="NCBIfam" id="NF003588">
    <property type="entry name" value="PRK05254.1-1"/>
    <property type="match status" value="1"/>
</dbReference>
<evidence type="ECO:0000256" key="4">
    <source>
        <dbReference type="ARBA" id="ARBA00008184"/>
    </source>
</evidence>
<keyword evidence="16" id="KW-1185">Reference proteome</keyword>
<dbReference type="RefSeq" id="WP_181676000.1">
    <property type="nucleotide sequence ID" value="NZ_JABJVM010000004.1"/>
</dbReference>
<dbReference type="HAMAP" id="MF_00148">
    <property type="entry name" value="UDG"/>
    <property type="match status" value="1"/>
</dbReference>
<dbReference type="NCBIfam" id="NF003591">
    <property type="entry name" value="PRK05254.1-4"/>
    <property type="match status" value="1"/>
</dbReference>
<keyword evidence="9 11" id="KW-0378">Hydrolase</keyword>
<dbReference type="InterPro" id="IPR036895">
    <property type="entry name" value="Uracil-DNA_glycosylase-like_sf"/>
</dbReference>
<keyword evidence="10 11" id="KW-0234">DNA repair</keyword>
<protein>
    <recommendedName>
        <fullName evidence="6 11">Uracil-DNA glycosylase</fullName>
        <shortName evidence="11">UDG</shortName>
        <ecNumber evidence="5 11">3.2.2.27</ecNumber>
    </recommendedName>
</protein>
<dbReference type="PANTHER" id="PTHR11264:SF0">
    <property type="entry name" value="URACIL-DNA GLYCOSYLASE"/>
    <property type="match status" value="1"/>
</dbReference>
<dbReference type="PANTHER" id="PTHR11264">
    <property type="entry name" value="URACIL-DNA GLYCOSYLASE"/>
    <property type="match status" value="1"/>
</dbReference>
<evidence type="ECO:0000256" key="11">
    <source>
        <dbReference type="HAMAP-Rule" id="MF_00148"/>
    </source>
</evidence>
<evidence type="ECO:0000256" key="8">
    <source>
        <dbReference type="ARBA" id="ARBA00022763"/>
    </source>
</evidence>
<dbReference type="NCBIfam" id="NF003592">
    <property type="entry name" value="PRK05254.1-5"/>
    <property type="match status" value="1"/>
</dbReference>
<dbReference type="NCBIfam" id="TIGR00628">
    <property type="entry name" value="ung"/>
    <property type="match status" value="1"/>
</dbReference>
<dbReference type="AlphaFoldDB" id="A0A7W1T5H7"/>
<dbReference type="EC" id="3.2.2.27" evidence="5 11"/>
<evidence type="ECO:0000256" key="10">
    <source>
        <dbReference type="ARBA" id="ARBA00023204"/>
    </source>
</evidence>
<dbReference type="SUPFAM" id="SSF52141">
    <property type="entry name" value="Uracil-DNA glycosylase-like"/>
    <property type="match status" value="1"/>
</dbReference>
<dbReference type="Gene3D" id="3.40.470.10">
    <property type="entry name" value="Uracil-DNA glycosylase-like domain"/>
    <property type="match status" value="1"/>
</dbReference>
<evidence type="ECO:0000256" key="9">
    <source>
        <dbReference type="ARBA" id="ARBA00022801"/>
    </source>
</evidence>
<evidence type="ECO:0000313" key="15">
    <source>
        <dbReference type="EMBL" id="MBA3925782.1"/>
    </source>
</evidence>
<evidence type="ECO:0000256" key="1">
    <source>
        <dbReference type="ARBA" id="ARBA00001400"/>
    </source>
</evidence>
<dbReference type="Proteomes" id="UP000548787">
    <property type="component" value="Unassembled WGS sequence"/>
</dbReference>
<evidence type="ECO:0000256" key="6">
    <source>
        <dbReference type="ARBA" id="ARBA00018429"/>
    </source>
</evidence>
<comment type="catalytic activity">
    <reaction evidence="1 11 13">
        <text>Hydrolyzes single-stranded DNA or mismatched double-stranded DNA and polynucleotides, releasing free uracil.</text>
        <dbReference type="EC" id="3.2.2.27"/>
    </reaction>
</comment>
<proteinExistence type="inferred from homology"/>
<comment type="similarity">
    <text evidence="4 11 13">Belongs to the uracil-DNA glycosylase (UDG) superfamily. UNG family.</text>
</comment>
<sequence length="216" mass="24423">MQNDWQVLLKEEQEKAYFKDLMHFVEEEYATTTIYPPREAIYHALDLTSYVDTKVVILGQDPYHGPNQAHGLSFSVASSEAKFPPSVRNMFKELEADLGVSRTDINLTDWAEQGVLLLNTVLTVQAGKAASHRKKGWEQFTDAIIRLLNEKEEQVIFVLWGADAKKKQVLITNRQHKVITAVHPSPLSAYNGFFGSKPYSQINAYLQAVGKAPISW</sequence>
<keyword evidence="7 11" id="KW-0963">Cytoplasm</keyword>
<dbReference type="InterPro" id="IPR005122">
    <property type="entry name" value="Uracil-DNA_glycosylase-like"/>
</dbReference>
<dbReference type="SMART" id="SM00986">
    <property type="entry name" value="UDG"/>
    <property type="match status" value="1"/>
</dbReference>
<gene>
    <name evidence="11" type="primary">ung</name>
    <name evidence="15" type="ORF">HPK16_05475</name>
</gene>
<dbReference type="GO" id="GO:0097510">
    <property type="term" value="P:base-excision repair, AP site formation via deaminated base removal"/>
    <property type="evidence" value="ECO:0007669"/>
    <property type="project" value="TreeGrafter"/>
</dbReference>
<dbReference type="NCBIfam" id="NF003589">
    <property type="entry name" value="PRK05254.1-2"/>
    <property type="match status" value="1"/>
</dbReference>
<organism evidence="15 16">
    <name type="scientific">Listeria rustica</name>
    <dbReference type="NCBI Taxonomy" id="2713503"/>
    <lineage>
        <taxon>Bacteria</taxon>
        <taxon>Bacillati</taxon>
        <taxon>Bacillota</taxon>
        <taxon>Bacilli</taxon>
        <taxon>Bacillales</taxon>
        <taxon>Listeriaceae</taxon>
        <taxon>Listeria</taxon>
    </lineage>
</organism>
<comment type="subcellular location">
    <subcellularLocation>
        <location evidence="3 11">Cytoplasm</location>
    </subcellularLocation>
</comment>
<name>A0A7W1T5H7_9LIST</name>
<comment type="function">
    <text evidence="2 11 13">Excises uracil residues from the DNA which can arise as a result of misincorporation of dUMP residues by DNA polymerase or due to deamination of cytosine.</text>
</comment>
<dbReference type="CDD" id="cd10027">
    <property type="entry name" value="UDG-F1-like"/>
    <property type="match status" value="1"/>
</dbReference>
<keyword evidence="8 11" id="KW-0227">DNA damage</keyword>
<dbReference type="GO" id="GO:0004844">
    <property type="term" value="F:uracil DNA N-glycosylase activity"/>
    <property type="evidence" value="ECO:0007669"/>
    <property type="project" value="UniProtKB-UniRule"/>
</dbReference>
<evidence type="ECO:0000256" key="2">
    <source>
        <dbReference type="ARBA" id="ARBA00002631"/>
    </source>
</evidence>
<keyword evidence="15" id="KW-0326">Glycosidase</keyword>
<evidence type="ECO:0000256" key="5">
    <source>
        <dbReference type="ARBA" id="ARBA00012030"/>
    </source>
</evidence>
<evidence type="ECO:0000256" key="12">
    <source>
        <dbReference type="PROSITE-ProRule" id="PRU10072"/>
    </source>
</evidence>
<dbReference type="EMBL" id="JABJVM010000004">
    <property type="protein sequence ID" value="MBA3925782.1"/>
    <property type="molecule type" value="Genomic_DNA"/>
</dbReference>
<dbReference type="PROSITE" id="PS00130">
    <property type="entry name" value="U_DNA_GLYCOSYLASE"/>
    <property type="match status" value="1"/>
</dbReference>
<reference evidence="15 16" key="1">
    <citation type="submission" date="2020-05" db="EMBL/GenBank/DDBJ databases">
        <authorList>
            <person name="Carlin C.R."/>
        </authorList>
    </citation>
    <scope>NUCLEOTIDE SEQUENCE [LARGE SCALE GENOMIC DNA]</scope>
    <source>
        <strain evidence="15 16">FSL W9-0585</strain>
    </source>
</reference>
<dbReference type="SMART" id="SM00987">
    <property type="entry name" value="UreE_C"/>
    <property type="match status" value="1"/>
</dbReference>
<reference evidence="15 16" key="2">
    <citation type="submission" date="2020-08" db="EMBL/GenBank/DDBJ databases">
        <title>Listeria ohnekaius sp. nov. and Listeria portnoyii sp. nov. isolated from non-agricultural and natural environments.</title>
        <authorList>
            <person name="Weller D."/>
            <person name="Belias A.M."/>
            <person name="Liao J."/>
            <person name="Guo S."/>
            <person name="Orsi R.H."/>
            <person name="Wiedmann M."/>
        </authorList>
    </citation>
    <scope>NUCLEOTIDE SEQUENCE [LARGE SCALE GENOMIC DNA]</scope>
    <source>
        <strain evidence="15 16">FSL W9-0585</strain>
    </source>
</reference>
<comment type="caution">
    <text evidence="15">The sequence shown here is derived from an EMBL/GenBank/DDBJ whole genome shotgun (WGS) entry which is preliminary data.</text>
</comment>
<evidence type="ECO:0000256" key="13">
    <source>
        <dbReference type="RuleBase" id="RU003780"/>
    </source>
</evidence>
<dbReference type="InterPro" id="IPR018085">
    <property type="entry name" value="Ura-DNA_Glyclase_AS"/>
</dbReference>
<feature type="active site" description="Proton acceptor" evidence="11 12">
    <location>
        <position position="61"/>
    </location>
</feature>